<dbReference type="InterPro" id="IPR019734">
    <property type="entry name" value="TPR_rpt"/>
</dbReference>
<dbReference type="EMBL" id="WACR01000008">
    <property type="protein sequence ID" value="KAB1063420.1"/>
    <property type="molecule type" value="Genomic_DNA"/>
</dbReference>
<evidence type="ECO:0000256" key="1">
    <source>
        <dbReference type="PROSITE-ProRule" id="PRU00339"/>
    </source>
</evidence>
<keyword evidence="4" id="KW-1185">Reference proteome</keyword>
<reference evidence="3 4" key="1">
    <citation type="submission" date="2019-09" db="EMBL/GenBank/DDBJ databases">
        <title>Genomes of Cryomorphaceae.</title>
        <authorList>
            <person name="Bowman J.P."/>
        </authorList>
    </citation>
    <scope>NUCLEOTIDE SEQUENCE [LARGE SCALE GENOMIC DNA]</scope>
    <source>
        <strain evidence="3 4">KCTC 52047</strain>
    </source>
</reference>
<dbReference type="InterPro" id="IPR011990">
    <property type="entry name" value="TPR-like_helical_dom_sf"/>
</dbReference>
<evidence type="ECO:0000313" key="4">
    <source>
        <dbReference type="Proteomes" id="UP000435357"/>
    </source>
</evidence>
<dbReference type="PROSITE" id="PS50005">
    <property type="entry name" value="TPR"/>
    <property type="match status" value="1"/>
</dbReference>
<protein>
    <submittedName>
        <fullName evidence="3">Uncharacterized protein</fullName>
    </submittedName>
</protein>
<feature type="chain" id="PRO_5026808991" evidence="2">
    <location>
        <begin position="21"/>
        <end position="438"/>
    </location>
</feature>
<dbReference type="OrthoDB" id="1522899at2"/>
<dbReference type="Proteomes" id="UP000435357">
    <property type="component" value="Unassembled WGS sequence"/>
</dbReference>
<dbReference type="Gene3D" id="1.25.40.10">
    <property type="entry name" value="Tetratricopeptide repeat domain"/>
    <property type="match status" value="2"/>
</dbReference>
<accession>A0A6N6M2P9</accession>
<gene>
    <name evidence="3" type="ORF">F3059_10145</name>
</gene>
<proteinExistence type="predicted"/>
<dbReference type="AlphaFoldDB" id="A0A6N6M2P9"/>
<dbReference type="SUPFAM" id="SSF48452">
    <property type="entry name" value="TPR-like"/>
    <property type="match status" value="2"/>
</dbReference>
<name>A0A6N6M2P9_9FLAO</name>
<evidence type="ECO:0000256" key="2">
    <source>
        <dbReference type="SAM" id="SignalP"/>
    </source>
</evidence>
<organism evidence="3 4">
    <name type="scientific">Salibacter halophilus</name>
    <dbReference type="NCBI Taxonomy" id="1803916"/>
    <lineage>
        <taxon>Bacteria</taxon>
        <taxon>Pseudomonadati</taxon>
        <taxon>Bacteroidota</taxon>
        <taxon>Flavobacteriia</taxon>
        <taxon>Flavobacteriales</taxon>
        <taxon>Salibacteraceae</taxon>
        <taxon>Salibacter</taxon>
    </lineage>
</organism>
<sequence length="438" mass="49368">MKGKLIAVVVLSFLSTSLFAQDEKKYGETEEEQVECKKNLSLYKEFYDQKAYKEAKTPLMNAIEICPTSSKNMYIRGVNIYEHFVEKADKEGMAEMKAAYVDTLMMIYDKRIEAFGQRGYVLGRKGTDLLRHGSKEDYQEAYDILTEAYELRGNEMQPGALAAYYQSAYQLAARKQLPVEDLLALYPKLDAVVKANQGGKYEKAYNSAGKQLDKIFSAVASCEDLVNIYTPKFEENKQDTAVLEQIVNLFDKKSCTDEELYLLASVELDKMKPSADSKYGIGVGYLKKEEYTKAIDYLSKAVEKLEDNEKLLKAYEYIARAQNKQSNYPAAKQAALKMLEIDDSNGTAYLLIGDAYFYGSKSVGENVCEKAGGLWAAIPKYNRAASLDPSLKETAGKKIGYVKAQFPKKEDCFFHNMTEGQEYKVGGWINETVSVQVK</sequence>
<dbReference type="RefSeq" id="WP_151168853.1">
    <property type="nucleotide sequence ID" value="NZ_WACR01000008.1"/>
</dbReference>
<comment type="caution">
    <text evidence="3">The sequence shown here is derived from an EMBL/GenBank/DDBJ whole genome shotgun (WGS) entry which is preliminary data.</text>
</comment>
<keyword evidence="1" id="KW-0802">TPR repeat</keyword>
<dbReference type="SMART" id="SM00028">
    <property type="entry name" value="TPR"/>
    <property type="match status" value="2"/>
</dbReference>
<feature type="repeat" description="TPR" evidence="1">
    <location>
        <begin position="275"/>
        <end position="308"/>
    </location>
</feature>
<evidence type="ECO:0000313" key="3">
    <source>
        <dbReference type="EMBL" id="KAB1063420.1"/>
    </source>
</evidence>
<keyword evidence="2" id="KW-0732">Signal</keyword>
<feature type="signal peptide" evidence="2">
    <location>
        <begin position="1"/>
        <end position="20"/>
    </location>
</feature>